<keyword evidence="3" id="KW-0238">DNA-binding</keyword>
<dbReference type="PANTHER" id="PTHR30346">
    <property type="entry name" value="TRANSCRIPTIONAL DUAL REGULATOR HCAR-RELATED"/>
    <property type="match status" value="1"/>
</dbReference>
<sequence length="320" mass="35261">MRRCARIVKLELTIRRNVMLERHELEAFLTLAEELHFGRTADRLHVSTARISQTIAKLERRTGVPLFTRTSRRVELTAVGRRLYEEIRPAWNQITTAFERAIDIGRGLTGTLSVAFVGAAGGQLLAGAAELFRRRRPDCDVRLREAQLADSMPWLRDGEVDLVLGTFPVDEPGIVSGPVLVSEARMLAVPSQHPFARRTSVSLEDLAKVKLLQLPDTLPASLREDWTPRTTPGGRPIDPGPSAATFNEMLTLIGAGRGAFTVGAQARRYYARPDVAYVPISDASPLRWGLFWRADGATARVRAFAQAAHDLLAVPSATVP</sequence>
<dbReference type="InterPro" id="IPR005119">
    <property type="entry name" value="LysR_subst-bd"/>
</dbReference>
<dbReference type="InterPro" id="IPR036388">
    <property type="entry name" value="WH-like_DNA-bd_sf"/>
</dbReference>
<evidence type="ECO:0000259" key="5">
    <source>
        <dbReference type="PROSITE" id="PS50931"/>
    </source>
</evidence>
<keyword evidence="4" id="KW-0804">Transcription</keyword>
<evidence type="ECO:0000256" key="2">
    <source>
        <dbReference type="ARBA" id="ARBA00023015"/>
    </source>
</evidence>
<dbReference type="CDD" id="cd08414">
    <property type="entry name" value="PBP2_LTTR_aromatics_like"/>
    <property type="match status" value="1"/>
</dbReference>
<dbReference type="SUPFAM" id="SSF53850">
    <property type="entry name" value="Periplasmic binding protein-like II"/>
    <property type="match status" value="1"/>
</dbReference>
<dbReference type="Pfam" id="PF00126">
    <property type="entry name" value="HTH_1"/>
    <property type="match status" value="1"/>
</dbReference>
<proteinExistence type="inferred from homology"/>
<dbReference type="SUPFAM" id="SSF46785">
    <property type="entry name" value="Winged helix' DNA-binding domain"/>
    <property type="match status" value="1"/>
</dbReference>
<name>A0A8J3XFL0_9ACTN</name>
<dbReference type="AlphaFoldDB" id="A0A8J3XFL0"/>
<accession>A0A8J3XFL0</accession>
<evidence type="ECO:0000256" key="3">
    <source>
        <dbReference type="ARBA" id="ARBA00023125"/>
    </source>
</evidence>
<evidence type="ECO:0000256" key="4">
    <source>
        <dbReference type="ARBA" id="ARBA00023163"/>
    </source>
</evidence>
<dbReference type="InterPro" id="IPR036390">
    <property type="entry name" value="WH_DNA-bd_sf"/>
</dbReference>
<gene>
    <name evidence="6" type="ORF">Pph01_48200</name>
</gene>
<dbReference type="Gene3D" id="1.10.10.10">
    <property type="entry name" value="Winged helix-like DNA-binding domain superfamily/Winged helix DNA-binding domain"/>
    <property type="match status" value="1"/>
</dbReference>
<comment type="similarity">
    <text evidence="1">Belongs to the LysR transcriptional regulatory family.</text>
</comment>
<feature type="domain" description="HTH lysR-type" evidence="5">
    <location>
        <begin position="25"/>
        <end position="77"/>
    </location>
</feature>
<keyword evidence="7" id="KW-1185">Reference proteome</keyword>
<organism evidence="6 7">
    <name type="scientific">Planotetraspora phitsanulokensis</name>
    <dbReference type="NCBI Taxonomy" id="575192"/>
    <lineage>
        <taxon>Bacteria</taxon>
        <taxon>Bacillati</taxon>
        <taxon>Actinomycetota</taxon>
        <taxon>Actinomycetes</taxon>
        <taxon>Streptosporangiales</taxon>
        <taxon>Streptosporangiaceae</taxon>
        <taxon>Planotetraspora</taxon>
    </lineage>
</organism>
<dbReference type="Pfam" id="PF03466">
    <property type="entry name" value="LysR_substrate"/>
    <property type="match status" value="1"/>
</dbReference>
<reference evidence="6 7" key="1">
    <citation type="submission" date="2021-01" db="EMBL/GenBank/DDBJ databases">
        <title>Whole genome shotgun sequence of Planotetraspora phitsanulokensis NBRC 104273.</title>
        <authorList>
            <person name="Komaki H."/>
            <person name="Tamura T."/>
        </authorList>
    </citation>
    <scope>NUCLEOTIDE SEQUENCE [LARGE SCALE GENOMIC DNA]</scope>
    <source>
        <strain evidence="6 7">NBRC 104273</strain>
    </source>
</reference>
<dbReference type="GO" id="GO:0003677">
    <property type="term" value="F:DNA binding"/>
    <property type="evidence" value="ECO:0007669"/>
    <property type="project" value="UniProtKB-KW"/>
</dbReference>
<dbReference type="FunFam" id="1.10.10.10:FF:000001">
    <property type="entry name" value="LysR family transcriptional regulator"/>
    <property type="match status" value="1"/>
</dbReference>
<evidence type="ECO:0000313" key="7">
    <source>
        <dbReference type="Proteomes" id="UP000622547"/>
    </source>
</evidence>
<comment type="caution">
    <text evidence="6">The sequence shown here is derived from an EMBL/GenBank/DDBJ whole genome shotgun (WGS) entry which is preliminary data.</text>
</comment>
<dbReference type="Proteomes" id="UP000622547">
    <property type="component" value="Unassembled WGS sequence"/>
</dbReference>
<dbReference type="Gene3D" id="3.40.190.10">
    <property type="entry name" value="Periplasmic binding protein-like II"/>
    <property type="match status" value="2"/>
</dbReference>
<evidence type="ECO:0000313" key="6">
    <source>
        <dbReference type="EMBL" id="GII39817.1"/>
    </source>
</evidence>
<dbReference type="InterPro" id="IPR000847">
    <property type="entry name" value="LysR_HTH_N"/>
</dbReference>
<keyword evidence="2" id="KW-0805">Transcription regulation</keyword>
<evidence type="ECO:0000256" key="1">
    <source>
        <dbReference type="ARBA" id="ARBA00009437"/>
    </source>
</evidence>
<dbReference type="GO" id="GO:0032993">
    <property type="term" value="C:protein-DNA complex"/>
    <property type="evidence" value="ECO:0007669"/>
    <property type="project" value="TreeGrafter"/>
</dbReference>
<dbReference type="PANTHER" id="PTHR30346:SF0">
    <property type="entry name" value="HCA OPERON TRANSCRIPTIONAL ACTIVATOR HCAR"/>
    <property type="match status" value="1"/>
</dbReference>
<dbReference type="EMBL" id="BOOP01000022">
    <property type="protein sequence ID" value="GII39817.1"/>
    <property type="molecule type" value="Genomic_DNA"/>
</dbReference>
<dbReference type="GO" id="GO:0003700">
    <property type="term" value="F:DNA-binding transcription factor activity"/>
    <property type="evidence" value="ECO:0007669"/>
    <property type="project" value="InterPro"/>
</dbReference>
<protein>
    <submittedName>
        <fullName evidence="6">LysR family transcriptional regulator</fullName>
    </submittedName>
</protein>
<dbReference type="PROSITE" id="PS50931">
    <property type="entry name" value="HTH_LYSR"/>
    <property type="match status" value="1"/>
</dbReference>